<sequence length="115" mass="13870">MLEDFRSYHIIGYLVHVVLNKFKIDEQYNDMESQVYGVLNEEFLGIPKKSYVWISAGYDTITIKYVLNADYHNFLKKNKFKSWINMENEDGDCLFWDLDFIHELKFRAEMVFHLV</sequence>
<proteinExistence type="predicted"/>
<gene>
    <name evidence="1" type="ORF">Satyrvirus36_13</name>
</gene>
<dbReference type="EMBL" id="MK072472">
    <property type="protein sequence ID" value="AYV85755.1"/>
    <property type="molecule type" value="Genomic_DNA"/>
</dbReference>
<evidence type="ECO:0000313" key="1">
    <source>
        <dbReference type="EMBL" id="AYV85755.1"/>
    </source>
</evidence>
<protein>
    <submittedName>
        <fullName evidence="1">Uncharacterized protein</fullName>
    </submittedName>
</protein>
<reference evidence="1" key="1">
    <citation type="submission" date="2018-10" db="EMBL/GenBank/DDBJ databases">
        <title>Hidden diversity of soil giant viruses.</title>
        <authorList>
            <person name="Schulz F."/>
            <person name="Alteio L."/>
            <person name="Goudeau D."/>
            <person name="Ryan E.M."/>
            <person name="Malmstrom R.R."/>
            <person name="Blanchard J."/>
            <person name="Woyke T."/>
        </authorList>
    </citation>
    <scope>NUCLEOTIDE SEQUENCE</scope>
    <source>
        <strain evidence="1">SAV1</strain>
    </source>
</reference>
<name>A0A3G5AEW2_9VIRU</name>
<organism evidence="1">
    <name type="scientific">Satyrvirus sp</name>
    <dbReference type="NCBI Taxonomy" id="2487771"/>
    <lineage>
        <taxon>Viruses</taxon>
        <taxon>Varidnaviria</taxon>
        <taxon>Bamfordvirae</taxon>
        <taxon>Nucleocytoviricota</taxon>
        <taxon>Megaviricetes</taxon>
        <taxon>Imitervirales</taxon>
        <taxon>Mimiviridae</taxon>
        <taxon>Megamimivirinae</taxon>
    </lineage>
</organism>
<accession>A0A3G5AEW2</accession>